<dbReference type="Gene3D" id="3.90.70.130">
    <property type="match status" value="1"/>
</dbReference>
<evidence type="ECO:0000313" key="2">
    <source>
        <dbReference type="EMBL" id="CAF4825764.1"/>
    </source>
</evidence>
<proteinExistence type="predicted"/>
<reference evidence="2" key="1">
    <citation type="submission" date="2021-02" db="EMBL/GenBank/DDBJ databases">
        <authorList>
            <person name="Nowell W R."/>
        </authorList>
    </citation>
    <scope>NUCLEOTIDE SEQUENCE</scope>
</reference>
<dbReference type="Proteomes" id="UP000663873">
    <property type="component" value="Unassembled WGS sequence"/>
</dbReference>
<feature type="non-terminal residue" evidence="2">
    <location>
        <position position="1"/>
    </location>
</feature>
<sequence length="87" mass="10255">HSRTIVGYEQFRDGNIRLLIFDPSTPKYKVEKFCKNPYSEAYIFRRNLHSFQKPVYQILAVRGLIQSDEREASKRVRSIKVPLPSAR</sequence>
<protein>
    <submittedName>
        <fullName evidence="2">Uncharacterized protein</fullName>
    </submittedName>
</protein>
<comment type="caution">
    <text evidence="2">The sequence shown here is derived from an EMBL/GenBank/DDBJ whole genome shotgun (WGS) entry which is preliminary data.</text>
</comment>
<gene>
    <name evidence="2" type="ORF">QYT958_LOCUS25347</name>
    <name evidence="1" type="ORF">UJA718_LOCUS4725</name>
</gene>
<evidence type="ECO:0000313" key="1">
    <source>
        <dbReference type="EMBL" id="CAF4171479.1"/>
    </source>
</evidence>
<dbReference type="EMBL" id="CAJOBP010000388">
    <property type="protein sequence ID" value="CAF4171479.1"/>
    <property type="molecule type" value="Genomic_DNA"/>
</dbReference>
<dbReference type="Proteomes" id="UP000663848">
    <property type="component" value="Unassembled WGS sequence"/>
</dbReference>
<evidence type="ECO:0000313" key="4">
    <source>
        <dbReference type="Proteomes" id="UP000663873"/>
    </source>
</evidence>
<evidence type="ECO:0000313" key="3">
    <source>
        <dbReference type="Proteomes" id="UP000663848"/>
    </source>
</evidence>
<keyword evidence="4" id="KW-1185">Reference proteome</keyword>
<name>A0A821QGR1_9BILA</name>
<dbReference type="AlphaFoldDB" id="A0A821QGR1"/>
<accession>A0A821QGR1</accession>
<dbReference type="EMBL" id="CAJOBR010005687">
    <property type="protein sequence ID" value="CAF4825764.1"/>
    <property type="molecule type" value="Genomic_DNA"/>
</dbReference>
<organism evidence="2 3">
    <name type="scientific">Rotaria socialis</name>
    <dbReference type="NCBI Taxonomy" id="392032"/>
    <lineage>
        <taxon>Eukaryota</taxon>
        <taxon>Metazoa</taxon>
        <taxon>Spiralia</taxon>
        <taxon>Gnathifera</taxon>
        <taxon>Rotifera</taxon>
        <taxon>Eurotatoria</taxon>
        <taxon>Bdelloidea</taxon>
        <taxon>Philodinida</taxon>
        <taxon>Philodinidae</taxon>
        <taxon>Rotaria</taxon>
    </lineage>
</organism>